<dbReference type="InterPro" id="IPR001296">
    <property type="entry name" value="Glyco_trans_1"/>
</dbReference>
<reference evidence="4" key="1">
    <citation type="submission" date="2019-09" db="EMBL/GenBank/DDBJ databases">
        <title>Mumia zhuanghuii sp. nov. isolated from the intestinal contents of plateau pika (Ochotona curzoniae) in the Qinghai-Tibet plateau of China.</title>
        <authorList>
            <person name="Tian Z."/>
        </authorList>
    </citation>
    <scope>NUCLEOTIDE SEQUENCE [LARGE SCALE GENOMIC DNA]</scope>
    <source>
        <strain evidence="4">JCM 30598</strain>
    </source>
</reference>
<evidence type="ECO:0000313" key="4">
    <source>
        <dbReference type="Proteomes" id="UP000325827"/>
    </source>
</evidence>
<sequence length="362" mass="38831">MSFERTLVRATFVSSAVDAWGAEESLLTLARYLPDFGVVPTLWTRNANLVTRWVSEVGAPAQLMPPAEGGRIADALWWARHADSVDPTAARPDVKVIFSIDLAPLAAMGIFGRGRPAAVLDLHDFLPTRAGRLKLKVAASAFDGVIAISAFAASQLQPRASTAVLGRPIADSESTVSRRSAEPDRGRVGIVGRIDPDKNLELALRALARLPETVRLIIKGTASSAGTAYERAFKSLAETTLGDRVIFTGRVNNSTAMDGIDALLVTNGREALGRTILEAQLRGVPVAVPSVGGASELVVDGQTGYVFDPADDRAAAHAIQNALTADIELIERSRDAAIRRTDPRAYAKQYAKYLRDISQRRL</sequence>
<dbReference type="PANTHER" id="PTHR12526">
    <property type="entry name" value="GLYCOSYLTRANSFERASE"/>
    <property type="match status" value="1"/>
</dbReference>
<dbReference type="AlphaFoldDB" id="A0A5J5J3K7"/>
<evidence type="ECO:0000259" key="2">
    <source>
        <dbReference type="Pfam" id="PF00534"/>
    </source>
</evidence>
<dbReference type="EMBL" id="VYSA01000002">
    <property type="protein sequence ID" value="KAA9107798.1"/>
    <property type="molecule type" value="Genomic_DNA"/>
</dbReference>
<dbReference type="Pfam" id="PF00534">
    <property type="entry name" value="Glycos_transf_1"/>
    <property type="match status" value="1"/>
</dbReference>
<protein>
    <submittedName>
        <fullName evidence="3">Glycosyltransferase family 4 protein</fullName>
    </submittedName>
</protein>
<dbReference type="Gene3D" id="3.40.50.2000">
    <property type="entry name" value="Glycogen Phosphorylase B"/>
    <property type="match status" value="1"/>
</dbReference>
<dbReference type="CDD" id="cd03801">
    <property type="entry name" value="GT4_PimA-like"/>
    <property type="match status" value="1"/>
</dbReference>
<dbReference type="RefSeq" id="WP_150448833.1">
    <property type="nucleotide sequence ID" value="NZ_VYSA01000002.1"/>
</dbReference>
<name>A0A5J5J3K7_9MICO</name>
<keyword evidence="1 3" id="KW-0808">Transferase</keyword>
<organism evidence="3 4">
    <name type="scientific">Microbacterium rhizomatis</name>
    <dbReference type="NCBI Taxonomy" id="1631477"/>
    <lineage>
        <taxon>Bacteria</taxon>
        <taxon>Bacillati</taxon>
        <taxon>Actinomycetota</taxon>
        <taxon>Actinomycetes</taxon>
        <taxon>Micrococcales</taxon>
        <taxon>Microbacteriaceae</taxon>
        <taxon>Microbacterium</taxon>
    </lineage>
</organism>
<proteinExistence type="predicted"/>
<dbReference type="SUPFAM" id="SSF53756">
    <property type="entry name" value="UDP-Glycosyltransferase/glycogen phosphorylase"/>
    <property type="match status" value="1"/>
</dbReference>
<dbReference type="GO" id="GO:0016757">
    <property type="term" value="F:glycosyltransferase activity"/>
    <property type="evidence" value="ECO:0007669"/>
    <property type="project" value="InterPro"/>
</dbReference>
<accession>A0A5J5J3K7</accession>
<gene>
    <name evidence="3" type="ORF">F6B43_10185</name>
</gene>
<evidence type="ECO:0000256" key="1">
    <source>
        <dbReference type="ARBA" id="ARBA00022679"/>
    </source>
</evidence>
<dbReference type="Proteomes" id="UP000325827">
    <property type="component" value="Unassembled WGS sequence"/>
</dbReference>
<feature type="domain" description="Glycosyl transferase family 1" evidence="2">
    <location>
        <begin position="184"/>
        <end position="334"/>
    </location>
</feature>
<keyword evidence="4" id="KW-1185">Reference proteome</keyword>
<comment type="caution">
    <text evidence="3">The sequence shown here is derived from an EMBL/GenBank/DDBJ whole genome shotgun (WGS) entry which is preliminary data.</text>
</comment>
<dbReference type="PANTHER" id="PTHR12526:SF627">
    <property type="entry name" value="D-RHAMNOSYLTRANSFERASE WBPZ"/>
    <property type="match status" value="1"/>
</dbReference>
<dbReference type="OrthoDB" id="5147801at2"/>
<evidence type="ECO:0000313" key="3">
    <source>
        <dbReference type="EMBL" id="KAA9107798.1"/>
    </source>
</evidence>